<evidence type="ECO:0000313" key="1">
    <source>
        <dbReference type="EMBL" id="ESP91567.1"/>
    </source>
</evidence>
<reference evidence="1 2" key="1">
    <citation type="submission" date="2013-07" db="EMBL/GenBank/DDBJ databases">
        <title>Draft genome sequence of Pseudoalteromonas luteoviolacea 2ta16.</title>
        <authorList>
            <person name="Allen E.E."/>
            <person name="Azam F."/>
            <person name="Podell S."/>
        </authorList>
    </citation>
    <scope>NUCLEOTIDE SEQUENCE [LARGE SCALE GENOMIC DNA]</scope>
    <source>
        <strain evidence="1 2">2ta16</strain>
    </source>
</reference>
<dbReference type="Proteomes" id="UP000017820">
    <property type="component" value="Unassembled WGS sequence"/>
</dbReference>
<sequence>MKSLFTLSLILPTFQTPMIGQLYLQEPAVEYYFTRETGTAIRANQLEVGSLVEKGQVLLTFKAKSKKGEDKVYISNTNGYVEFISEEASTQSQLSSGDLMVKVSSSHVLGIYNFDKNYDVSQIEQSLWLCTDRKPIKFKVDSVLESSLLVSVELSQMKYSDLLKFSNDENVQLYPDQNACVTN</sequence>
<dbReference type="PATRIC" id="fig|1353533.3.peg.4072"/>
<dbReference type="AlphaFoldDB" id="V4J8K6"/>
<dbReference type="GeneID" id="29919831"/>
<accession>V4J8K6</accession>
<evidence type="ECO:0000313" key="2">
    <source>
        <dbReference type="Proteomes" id="UP000017820"/>
    </source>
</evidence>
<protein>
    <submittedName>
        <fullName evidence="1">Uncharacterized protein</fullName>
    </submittedName>
</protein>
<name>V4J8K6_PSEL2</name>
<proteinExistence type="predicted"/>
<gene>
    <name evidence="1" type="ORF">PL2TA16_00119</name>
</gene>
<dbReference type="EMBL" id="AUSV01000106">
    <property type="protein sequence ID" value="ESP91567.1"/>
    <property type="molecule type" value="Genomic_DNA"/>
</dbReference>
<dbReference type="RefSeq" id="WP_023400927.1">
    <property type="nucleotide sequence ID" value="NZ_AUSV01000106.1"/>
</dbReference>
<organism evidence="1 2">
    <name type="scientific">Pseudoalteromonas luteoviolacea (strain 2ta16)</name>
    <dbReference type="NCBI Taxonomy" id="1353533"/>
    <lineage>
        <taxon>Bacteria</taxon>
        <taxon>Pseudomonadati</taxon>
        <taxon>Pseudomonadota</taxon>
        <taxon>Gammaproteobacteria</taxon>
        <taxon>Alteromonadales</taxon>
        <taxon>Pseudoalteromonadaceae</taxon>
        <taxon>Pseudoalteromonas</taxon>
    </lineage>
</organism>
<comment type="caution">
    <text evidence="1">The sequence shown here is derived from an EMBL/GenBank/DDBJ whole genome shotgun (WGS) entry which is preliminary data.</text>
</comment>